<dbReference type="InterPro" id="IPR016181">
    <property type="entry name" value="Acyl_CoA_acyltransferase"/>
</dbReference>
<sequence>MAIAARIETQRAEILARAIKRPLTSGDRDSWTRVAQSAWGLPEINKLWDYAALTEDNIGTCHGIFDGDRMMGASIGIIKIPPEGALYLFLHQLGVDEEYQRLGLGYELMKVNYGLIENKLSPFIETLALTSDPFVARNVNLYLHKSRMHSNEYKRDFFEGIEKEGGNEHRDMPSDRFYYKAKPGSAWVKGAVYPGQQDYTKYMENHPDDVFLFDPEEVREGRCLTHVNPPSQLAFVETSVNPSVVKDLWGDEALLWSEQHRIVFTELFENQSHTAVDYVALPDEKGEMRHYIVTVKNFSENNTDCLKEAL</sequence>
<reference evidence="2 3" key="1">
    <citation type="journal article" date="2015" name="Nature">
        <title>rRNA introns, odd ribosomes, and small enigmatic genomes across a large radiation of phyla.</title>
        <authorList>
            <person name="Brown C.T."/>
            <person name="Hug L.A."/>
            <person name="Thomas B.C."/>
            <person name="Sharon I."/>
            <person name="Castelle C.J."/>
            <person name="Singh A."/>
            <person name="Wilkins M.J."/>
            <person name="Williams K.H."/>
            <person name="Banfield J.F."/>
        </authorList>
    </citation>
    <scope>NUCLEOTIDE SEQUENCE [LARGE SCALE GENOMIC DNA]</scope>
</reference>
<feature type="domain" description="N-acetyltransferase" evidence="1">
    <location>
        <begin position="18"/>
        <end position="185"/>
    </location>
</feature>
<gene>
    <name evidence="2" type="ORF">US40_C0002G0089</name>
</gene>
<evidence type="ECO:0000259" key="1">
    <source>
        <dbReference type="PROSITE" id="PS51186"/>
    </source>
</evidence>
<evidence type="ECO:0000313" key="2">
    <source>
        <dbReference type="EMBL" id="KKQ26555.1"/>
    </source>
</evidence>
<dbReference type="GO" id="GO:0016747">
    <property type="term" value="F:acyltransferase activity, transferring groups other than amino-acyl groups"/>
    <property type="evidence" value="ECO:0007669"/>
    <property type="project" value="InterPro"/>
</dbReference>
<accession>A0A0G0GK81</accession>
<name>A0A0G0GK81_9BACT</name>
<dbReference type="InterPro" id="IPR000182">
    <property type="entry name" value="GNAT_dom"/>
</dbReference>
<comment type="caution">
    <text evidence="2">The sequence shown here is derived from an EMBL/GenBank/DDBJ whole genome shotgun (WGS) entry which is preliminary data.</text>
</comment>
<protein>
    <recommendedName>
        <fullName evidence="1">N-acetyltransferase domain-containing protein</fullName>
    </recommendedName>
</protein>
<dbReference type="CDD" id="cd04301">
    <property type="entry name" value="NAT_SF"/>
    <property type="match status" value="1"/>
</dbReference>
<organism evidence="2 3">
    <name type="scientific">Candidatus Roizmanbacteria bacterium GW2011_GWC2_37_13</name>
    <dbReference type="NCBI Taxonomy" id="1618486"/>
    <lineage>
        <taxon>Bacteria</taxon>
        <taxon>Candidatus Roizmaniibacteriota</taxon>
    </lineage>
</organism>
<dbReference type="Proteomes" id="UP000034917">
    <property type="component" value="Unassembled WGS sequence"/>
</dbReference>
<proteinExistence type="predicted"/>
<dbReference type="Gene3D" id="3.40.630.30">
    <property type="match status" value="1"/>
</dbReference>
<dbReference type="SUPFAM" id="SSF55729">
    <property type="entry name" value="Acyl-CoA N-acyltransferases (Nat)"/>
    <property type="match status" value="1"/>
</dbReference>
<dbReference type="EMBL" id="LBSV01000002">
    <property type="protein sequence ID" value="KKQ26555.1"/>
    <property type="molecule type" value="Genomic_DNA"/>
</dbReference>
<dbReference type="AlphaFoldDB" id="A0A0G0GK81"/>
<evidence type="ECO:0000313" key="3">
    <source>
        <dbReference type="Proteomes" id="UP000034917"/>
    </source>
</evidence>
<dbReference type="PROSITE" id="PS51186">
    <property type="entry name" value="GNAT"/>
    <property type="match status" value="1"/>
</dbReference>